<dbReference type="EnsemblBacteria" id="ABK77169">
    <property type="protein sequence ID" value="ABK77169"/>
    <property type="gene ID" value="CENSYa_0536"/>
</dbReference>
<name>A0RV02_CENSY</name>
<proteinExistence type="predicted"/>
<gene>
    <name evidence="1" type="ordered locus">CENSYa_0536</name>
</gene>
<dbReference type="Proteomes" id="UP000000758">
    <property type="component" value="Chromosome"/>
</dbReference>
<dbReference type="AlphaFoldDB" id="A0RV02"/>
<reference evidence="1 2" key="1">
    <citation type="journal article" date="2006" name="Proc. Natl. Acad. Sci. U.S.A.">
        <title>Genomic analysis of the uncultivated marine crenarchaeote Cenarchaeum symbiosum.</title>
        <authorList>
            <person name="Hallam S.J."/>
            <person name="Konstantinidis K.T."/>
            <person name="Putnam N."/>
            <person name="Schleper C."/>
            <person name="Watanabe Y."/>
            <person name="Sugahara J."/>
            <person name="Preston C."/>
            <person name="de la Torre J."/>
            <person name="Richardson P.M."/>
            <person name="DeLong E.F."/>
        </authorList>
    </citation>
    <scope>NUCLEOTIDE SEQUENCE [LARGE SCALE GENOMIC DNA]</scope>
    <source>
        <strain evidence="2">A</strain>
    </source>
</reference>
<sequence length="212" mass="22748">MKAQIGIVAATLVLFSLFAIPAYSRSQEADVTGGFVPGDDAVGPVGIVDAEYKFDAGLYAKVLDLVQEDPQGGDPGVFDGVRYYNVIMVVSRDDGDGRGPEETAQENKDSIVRRLNLLGARDILAAESLSFVTASIPVVEIPGFALDNSIYRMGDGEEEVRVFVDTARQTIRATDDNIRTPIGKVHGGTHVFWITASDGIDTVREPYAVAVP</sequence>
<dbReference type="STRING" id="414004.CENSYa_0536"/>
<dbReference type="HOGENOM" id="CLU_1297452_0_0_2"/>
<protein>
    <submittedName>
        <fullName evidence="1">Uncharacterized protein</fullName>
    </submittedName>
</protein>
<keyword evidence="2" id="KW-1185">Reference proteome</keyword>
<evidence type="ECO:0000313" key="2">
    <source>
        <dbReference type="Proteomes" id="UP000000758"/>
    </source>
</evidence>
<accession>A0RV02</accession>
<organism evidence="1 2">
    <name type="scientific">Cenarchaeum symbiosum (strain A)</name>
    <dbReference type="NCBI Taxonomy" id="414004"/>
    <lineage>
        <taxon>Archaea</taxon>
        <taxon>Nitrososphaerota</taxon>
        <taxon>Candidatus Cenarchaeales</taxon>
        <taxon>Candidatus Cenarchaeaceae</taxon>
        <taxon>Candidatus Cenarchaeum</taxon>
    </lineage>
</organism>
<dbReference type="KEGG" id="csy:CENSYa_0536"/>
<dbReference type="EMBL" id="DP000238">
    <property type="protein sequence ID" value="ABK77169.1"/>
    <property type="molecule type" value="Genomic_DNA"/>
</dbReference>
<evidence type="ECO:0000313" key="1">
    <source>
        <dbReference type="EMBL" id="ABK77169.1"/>
    </source>
</evidence>